<protein>
    <submittedName>
        <fullName evidence="1">Uncharacterized protein</fullName>
    </submittedName>
</protein>
<proteinExistence type="predicted"/>
<dbReference type="AlphaFoldDB" id="A0A7D5NCC5"/>
<evidence type="ECO:0000313" key="1">
    <source>
        <dbReference type="EMBL" id="QLH50293.1"/>
    </source>
</evidence>
<evidence type="ECO:0000313" key="2">
    <source>
        <dbReference type="Proteomes" id="UP000509684"/>
    </source>
</evidence>
<reference evidence="1 2" key="1">
    <citation type="journal article" date="2019" name="Microbiome">
        <title>Annotated bacterial chromosomes from frame-shift-corrected long-read metagenomic data.</title>
        <authorList>
            <person name="Arumugam K."/>
            <person name="Bagci C."/>
            <person name="Bessarab I."/>
            <person name="Beier S."/>
            <person name="Buchfink B."/>
            <person name="Gorska A."/>
            <person name="Qiu G."/>
            <person name="Huson D.H."/>
            <person name="Williams R.B.H."/>
        </authorList>
    </citation>
    <scope>NUCLEOTIDE SEQUENCE [LARGE SCALE GENOMIC DNA]</scope>
    <source>
        <strain evidence="1">SSA1</strain>
    </source>
</reference>
<dbReference type="EMBL" id="CP058708">
    <property type="protein sequence ID" value="QLH50293.1"/>
    <property type="molecule type" value="Genomic_DNA"/>
</dbReference>
<organism evidence="1 2">
    <name type="scientific">Candidatus Accumulibacter cognatus</name>
    <dbReference type="NCBI Taxonomy" id="2954383"/>
    <lineage>
        <taxon>Bacteria</taxon>
        <taxon>Pseudomonadati</taxon>
        <taxon>Pseudomonadota</taxon>
        <taxon>Betaproteobacteria</taxon>
        <taxon>Candidatus Accumulibacter</taxon>
    </lineage>
</organism>
<dbReference type="KEGG" id="acog:HWD57_11230"/>
<accession>A0A7D5NCC5</accession>
<sequence length="98" mass="10841">MNTEDLITAVKEAFGQYPEDVLGPIKMADEAFGWLHEVFVSIQREVEDENFAARIVKLASAGAYLADGIGSYCGAEHATMWQKLQEAGVIPPDRRQLD</sequence>
<name>A0A7D5NCC5_9PROT</name>
<dbReference type="Proteomes" id="UP000509684">
    <property type="component" value="Chromosome"/>
</dbReference>
<gene>
    <name evidence="1" type="ORF">HWD57_11230</name>
</gene>